<dbReference type="GeneID" id="64973170"/>
<dbReference type="EMBL" id="AP024445">
    <property type="protein sequence ID" value="BCS23165.1"/>
    <property type="molecule type" value="Genomic_DNA"/>
</dbReference>
<gene>
    <name evidence="1" type="ORF">APUU_31390S</name>
</gene>
<proteinExistence type="predicted"/>
<accession>A0A7R7XKI4</accession>
<evidence type="ECO:0000313" key="1">
    <source>
        <dbReference type="EMBL" id="BCS23165.1"/>
    </source>
</evidence>
<reference evidence="1" key="2">
    <citation type="submission" date="2021-02" db="EMBL/GenBank/DDBJ databases">
        <title>Aspergillus puulaauensis MK2 genome sequence.</title>
        <authorList>
            <person name="Futagami T."/>
            <person name="Mori K."/>
            <person name="Kadooka C."/>
            <person name="Tanaka T."/>
        </authorList>
    </citation>
    <scope>NUCLEOTIDE SEQUENCE</scope>
    <source>
        <strain evidence="1">MK2</strain>
    </source>
</reference>
<evidence type="ECO:0008006" key="3">
    <source>
        <dbReference type="Google" id="ProtNLM"/>
    </source>
</evidence>
<organism evidence="1 2">
    <name type="scientific">Aspergillus puulaauensis</name>
    <dbReference type="NCBI Taxonomy" id="1220207"/>
    <lineage>
        <taxon>Eukaryota</taxon>
        <taxon>Fungi</taxon>
        <taxon>Dikarya</taxon>
        <taxon>Ascomycota</taxon>
        <taxon>Pezizomycotina</taxon>
        <taxon>Eurotiomycetes</taxon>
        <taxon>Eurotiomycetidae</taxon>
        <taxon>Eurotiales</taxon>
        <taxon>Aspergillaceae</taxon>
        <taxon>Aspergillus</taxon>
    </lineage>
</organism>
<dbReference type="OrthoDB" id="4179303at2759"/>
<dbReference type="AlphaFoldDB" id="A0A7R7XKI4"/>
<protein>
    <recommendedName>
        <fullName evidence="3">F-box domain-containing protein</fullName>
    </recommendedName>
</protein>
<dbReference type="RefSeq" id="XP_041555359.1">
    <property type="nucleotide sequence ID" value="XM_041702588.1"/>
</dbReference>
<reference evidence="1" key="1">
    <citation type="submission" date="2021-01" db="EMBL/GenBank/DDBJ databases">
        <authorList>
            <consortium name="Aspergillus puulaauensis MK2 genome sequencing consortium"/>
            <person name="Kazuki M."/>
            <person name="Futagami T."/>
        </authorList>
    </citation>
    <scope>NUCLEOTIDE SEQUENCE</scope>
    <source>
        <strain evidence="1">MK2</strain>
    </source>
</reference>
<dbReference type="Proteomes" id="UP000654913">
    <property type="component" value="Chromosome 3"/>
</dbReference>
<keyword evidence="2" id="KW-1185">Reference proteome</keyword>
<sequence length="469" mass="52702">MASVNTTASPTTILSLPNEVLIMIFEYLLDDGLIQSSIKFSSRATDTPPGENNVLTAIARTCKRFGYLAPQYVSRRVILRRSTDVPLLLSRLRTYPELAVRVRKLVVYEYDDILAASPPGSTAESALCQVAAEKPRSDEMKDLWTAMGKSPHESPGILRTWMPLLRDPILDLLELLLLVPGLELFRFLGGWSRCTVYCPDAWMSVNPFQHALVAALYSLQNAGARFLPKLKDFHVYGQGLAAWECAVGTLMSLPQLNTLRLDPSVGQNGISRPVTPGTGVSSTLRHLIINTPKFELSNVCMMIQCIRRLETLHVVYYFPFRDITIMEGFELCLRKHRQTLKEVKLIDVAFRYPRRYRARGWSEFASMSTLRVPFYLLLNKAHKESAISDDIVSLPPRLTSLGMIPQSRESGPLDILISLSQPGRAAPGFTSLLIPKFRKLSCFSIPYLQKCFKALGVVFKEDPDAFVRM</sequence>
<evidence type="ECO:0000313" key="2">
    <source>
        <dbReference type="Proteomes" id="UP000654913"/>
    </source>
</evidence>
<name>A0A7R7XKI4_9EURO</name>
<dbReference type="KEGG" id="apuu:APUU_31390S"/>